<dbReference type="AlphaFoldDB" id="A0A6C0C376"/>
<dbReference type="EMBL" id="MN739312">
    <property type="protein sequence ID" value="QHS98244.1"/>
    <property type="molecule type" value="Genomic_DNA"/>
</dbReference>
<sequence>MKFYETSFKDYIEAKNKHNIHKKNEQINNMENTIFYGPSGTGKYSYVLDIIKKFSNTNLKYEKKVTCTNDKQEHIYKMSDIHFEIDFSLLGCNSKQIWNDIYIQINEIVALRQNNNCIIMCKNFHKIHSELLDLFYSYIEQGTSNIYNINIYFYIITEHISFIPYNILNACNNVSIQKPKKQEYVNIIKNVCNYNKYKKKIEVVLDNSCIGNIKELYCIDSLLDDTQIDIFNIINNNIINFIVNFKNNPDYLQFRELLYDILTYEIVIEECILYIYSYFIENKLLSEEQINILIQNTHENLCYYNNNYRPIYHLERMFYKIIDFYNRS</sequence>
<name>A0A6C0C376_9ZZZZ</name>
<dbReference type="SUPFAM" id="SSF52540">
    <property type="entry name" value="P-loop containing nucleoside triphosphate hydrolases"/>
    <property type="match status" value="1"/>
</dbReference>
<dbReference type="Gene3D" id="3.40.50.300">
    <property type="entry name" value="P-loop containing nucleotide triphosphate hydrolases"/>
    <property type="match status" value="1"/>
</dbReference>
<protein>
    <submittedName>
        <fullName evidence="1">Uncharacterized protein</fullName>
    </submittedName>
</protein>
<proteinExistence type="predicted"/>
<reference evidence="1" key="1">
    <citation type="journal article" date="2020" name="Nature">
        <title>Giant virus diversity and host interactions through global metagenomics.</title>
        <authorList>
            <person name="Schulz F."/>
            <person name="Roux S."/>
            <person name="Paez-Espino D."/>
            <person name="Jungbluth S."/>
            <person name="Walsh D.A."/>
            <person name="Denef V.J."/>
            <person name="McMahon K.D."/>
            <person name="Konstantinidis K.T."/>
            <person name="Eloe-Fadrosh E.A."/>
            <person name="Kyrpides N.C."/>
            <person name="Woyke T."/>
        </authorList>
    </citation>
    <scope>NUCLEOTIDE SEQUENCE</scope>
    <source>
        <strain evidence="1">GVMAG-M-3300020182-84</strain>
    </source>
</reference>
<evidence type="ECO:0000313" key="1">
    <source>
        <dbReference type="EMBL" id="QHS98244.1"/>
    </source>
</evidence>
<accession>A0A6C0C376</accession>
<dbReference type="InterPro" id="IPR027417">
    <property type="entry name" value="P-loop_NTPase"/>
</dbReference>
<organism evidence="1">
    <name type="scientific">viral metagenome</name>
    <dbReference type="NCBI Taxonomy" id="1070528"/>
    <lineage>
        <taxon>unclassified sequences</taxon>
        <taxon>metagenomes</taxon>
        <taxon>organismal metagenomes</taxon>
    </lineage>
</organism>